<dbReference type="Gene3D" id="3.90.190.10">
    <property type="entry name" value="Protein tyrosine phosphatase superfamily"/>
    <property type="match status" value="1"/>
</dbReference>
<feature type="domain" description="Rhodanese" evidence="8">
    <location>
        <begin position="116"/>
        <end position="229"/>
    </location>
</feature>
<dbReference type="FunFam" id="3.40.250.10:FF:000020">
    <property type="entry name" value="Dual specificity protein phosphatase 8"/>
    <property type="match status" value="1"/>
</dbReference>
<feature type="compositionally biased region" description="Low complexity" evidence="5">
    <location>
        <begin position="700"/>
        <end position="711"/>
    </location>
</feature>
<dbReference type="FunFam" id="3.90.190.10:FF:000208">
    <property type="entry name" value="Vh5 dual specificity phosphatase, putative"/>
    <property type="match status" value="1"/>
</dbReference>
<dbReference type="Pfam" id="PF00782">
    <property type="entry name" value="DSPc"/>
    <property type="match status" value="1"/>
</dbReference>
<dbReference type="InterPro" id="IPR029021">
    <property type="entry name" value="Prot-tyrosine_phosphatase-like"/>
</dbReference>
<comment type="caution">
    <text evidence="9">The sequence shown here is derived from an EMBL/GenBank/DDBJ whole genome shotgun (WGS) entry which is preliminary data.</text>
</comment>
<dbReference type="GO" id="GO:0005737">
    <property type="term" value="C:cytoplasm"/>
    <property type="evidence" value="ECO:0007669"/>
    <property type="project" value="TreeGrafter"/>
</dbReference>
<evidence type="ECO:0000259" key="7">
    <source>
        <dbReference type="PROSITE" id="PS50056"/>
    </source>
</evidence>
<gene>
    <name evidence="9" type="primary">DUSP16_0</name>
    <name evidence="9" type="ORF">AVEN_192059_1</name>
</gene>
<dbReference type="SUPFAM" id="SSF52799">
    <property type="entry name" value="(Phosphotyrosine protein) phosphatases II"/>
    <property type="match status" value="1"/>
</dbReference>
<dbReference type="Proteomes" id="UP000499080">
    <property type="component" value="Unassembled WGS sequence"/>
</dbReference>
<feature type="compositionally biased region" description="Polar residues" evidence="5">
    <location>
        <begin position="1"/>
        <end position="10"/>
    </location>
</feature>
<dbReference type="GO" id="GO:0017017">
    <property type="term" value="F:MAP kinase tyrosine/serine/threonine phosphatase activity"/>
    <property type="evidence" value="ECO:0007669"/>
    <property type="project" value="InterPro"/>
</dbReference>
<feature type="domain" description="Tyrosine-protein phosphatase" evidence="6">
    <location>
        <begin position="252"/>
        <end position="394"/>
    </location>
</feature>
<feature type="region of interest" description="Disordered" evidence="5">
    <location>
        <begin position="1"/>
        <end position="20"/>
    </location>
</feature>
<organism evidence="9 10">
    <name type="scientific">Araneus ventricosus</name>
    <name type="common">Orbweaver spider</name>
    <name type="synonym">Epeira ventricosa</name>
    <dbReference type="NCBI Taxonomy" id="182803"/>
    <lineage>
        <taxon>Eukaryota</taxon>
        <taxon>Metazoa</taxon>
        <taxon>Ecdysozoa</taxon>
        <taxon>Arthropoda</taxon>
        <taxon>Chelicerata</taxon>
        <taxon>Arachnida</taxon>
        <taxon>Araneae</taxon>
        <taxon>Araneomorphae</taxon>
        <taxon>Entelegynae</taxon>
        <taxon>Araneoidea</taxon>
        <taxon>Araneidae</taxon>
        <taxon>Araneus</taxon>
    </lineage>
</organism>
<evidence type="ECO:0000256" key="2">
    <source>
        <dbReference type="ARBA" id="ARBA00013064"/>
    </source>
</evidence>
<feature type="region of interest" description="Disordered" evidence="5">
    <location>
        <begin position="682"/>
        <end position="719"/>
    </location>
</feature>
<protein>
    <recommendedName>
        <fullName evidence="2">protein-tyrosine-phosphatase</fullName>
        <ecNumber evidence="2">3.1.3.48</ecNumber>
    </recommendedName>
</protein>
<dbReference type="PRINTS" id="PR01764">
    <property type="entry name" value="MAPKPHPHTASE"/>
</dbReference>
<dbReference type="PROSITE" id="PS50056">
    <property type="entry name" value="TYR_PHOSPHATASE_2"/>
    <property type="match status" value="1"/>
</dbReference>
<dbReference type="SMART" id="SM00195">
    <property type="entry name" value="DSPc"/>
    <property type="match status" value="1"/>
</dbReference>
<dbReference type="SMART" id="SM00450">
    <property type="entry name" value="RHOD"/>
    <property type="match status" value="1"/>
</dbReference>
<dbReference type="CDD" id="cd14568">
    <property type="entry name" value="DSP_MKP_classIII"/>
    <property type="match status" value="1"/>
</dbReference>
<dbReference type="PROSITE" id="PS00383">
    <property type="entry name" value="TYR_PHOSPHATASE_1"/>
    <property type="match status" value="1"/>
</dbReference>
<dbReference type="GO" id="GO:0033550">
    <property type="term" value="F:MAP kinase tyrosine phosphatase activity"/>
    <property type="evidence" value="ECO:0007669"/>
    <property type="project" value="TreeGrafter"/>
</dbReference>
<evidence type="ECO:0000259" key="6">
    <source>
        <dbReference type="PROSITE" id="PS50054"/>
    </source>
</evidence>
<dbReference type="InterPro" id="IPR020422">
    <property type="entry name" value="TYR_PHOSPHATASE_DUAL_dom"/>
</dbReference>
<keyword evidence="10" id="KW-1185">Reference proteome</keyword>
<feature type="compositionally biased region" description="Low complexity" evidence="5">
    <location>
        <begin position="804"/>
        <end position="815"/>
    </location>
</feature>
<sequence>MKATDQNWNKNTRRVGTEFGSEPRENSVLIDLERVESSLDLERVDRLRSSLDLERLWDFSLEFYPQRELVIRDVIDSGQCGITPQGFAKQVAMSTGFLDHVGVVDVHELASVIRSRNESVLIIDGRSFIEHNSCHIATAVNVCCSKIVKRRLQQDKLSVKELLMHTCHCDVDEKLDVVVYDQSSRDVKSLTPESFTIVLLKKLQLTFRSVNLLTGGFDDFHECYPDLCEDKTRKCPPLTSLSQPCLPIANQGPTRILPFLYLGSQFDAMNKELLKDYNITYELNVSTSCPQPEFVPEGHFMRIPVNDTYSEKLLPYFPEAFNFLDKVREGNGCVLVHCLAGISRSATVAIAYVMRYLRLSSDDGYRYVKSKRPTISPNFNFLGQLLEYEKQLRRENILEMKPEVSSAPPVCSKKRVCRTDMRTSKLSLNISPQKDEASNFFLQPKSGDQSPTTALAKLSFDVQKSPGSNEDNHPPMPDFRQFRSKSCYGDWLRDRDEAISERKTRECNISTTSKVLSPVKEIKCDALISEISTGGVDKDLKTAASIRQRVRSSYGGTDGKHGDPFAQFSVEKYRATFSSGAEERFSLQTLSHQSFSSSKVIEFFKGKEQQKVKVKSSQQQFVEDKSLQGNIDERKGLENIPSECSKKRIYNISTDKSKDLVLKREKTEPYFVFRETAFPSKSSAHHPISVNTDSYKRSDSVSTSGFGSESSDCTDNVSELGKKSEQFRLDIDLEELEDDAIPRNRDLTAKFNAKDGAPDRSFFPLSLPDVAASEWPSNPRSPLSPSESHLLEDLEMEKEAYKTEPSSPSGSSFPSEDPDSFHDSGVPISPGWVWPRKRVANFDASVNTESGSPTRDKRKYEPLTDSICNQMKVRTLWFQECSPLQRDDSALCKSAYQFCDSGDKIGLYRVQSCPGIISHGSSFSTLTNQSKICSTQKWFSNSSYLYSKAQEIISHESCPDVLHLREGSFEMQSHRQKEFRRNVRCIQVS</sequence>
<dbReference type="PROSITE" id="PS50206">
    <property type="entry name" value="RHODANESE_3"/>
    <property type="match status" value="1"/>
</dbReference>
<dbReference type="PROSITE" id="PS50054">
    <property type="entry name" value="TYR_PHOSPHATASE_DUAL"/>
    <property type="match status" value="1"/>
</dbReference>
<evidence type="ECO:0000259" key="8">
    <source>
        <dbReference type="PROSITE" id="PS50206"/>
    </source>
</evidence>
<evidence type="ECO:0000256" key="3">
    <source>
        <dbReference type="ARBA" id="ARBA00022801"/>
    </source>
</evidence>
<dbReference type="InterPro" id="IPR001763">
    <property type="entry name" value="Rhodanese-like_dom"/>
</dbReference>
<keyword evidence="4" id="KW-0904">Protein phosphatase</keyword>
<dbReference type="PANTHER" id="PTHR10159:SF533">
    <property type="entry name" value="TYROSINE-PROTEIN PHOSPHATASE VHP-1"/>
    <property type="match status" value="1"/>
</dbReference>
<keyword evidence="3" id="KW-0378">Hydrolase</keyword>
<evidence type="ECO:0000313" key="9">
    <source>
        <dbReference type="EMBL" id="GBL87884.1"/>
    </source>
</evidence>
<evidence type="ECO:0000313" key="10">
    <source>
        <dbReference type="Proteomes" id="UP000499080"/>
    </source>
</evidence>
<evidence type="ECO:0000256" key="1">
    <source>
        <dbReference type="ARBA" id="ARBA00008601"/>
    </source>
</evidence>
<dbReference type="InterPro" id="IPR036873">
    <property type="entry name" value="Rhodanese-like_dom_sf"/>
</dbReference>
<evidence type="ECO:0000256" key="5">
    <source>
        <dbReference type="SAM" id="MobiDB-lite"/>
    </source>
</evidence>
<dbReference type="GO" id="GO:0008330">
    <property type="term" value="F:protein tyrosine/threonine phosphatase activity"/>
    <property type="evidence" value="ECO:0007669"/>
    <property type="project" value="TreeGrafter"/>
</dbReference>
<feature type="domain" description="Tyrosine specific protein phosphatases" evidence="7">
    <location>
        <begin position="321"/>
        <end position="375"/>
    </location>
</feature>
<dbReference type="GO" id="GO:0043409">
    <property type="term" value="P:negative regulation of MAPK cascade"/>
    <property type="evidence" value="ECO:0007669"/>
    <property type="project" value="TreeGrafter"/>
</dbReference>
<name>A0A4Y2B9W6_ARAVE</name>
<dbReference type="AlphaFoldDB" id="A0A4Y2B9W6"/>
<dbReference type="SUPFAM" id="SSF52821">
    <property type="entry name" value="Rhodanese/Cell cycle control phosphatase"/>
    <property type="match status" value="1"/>
</dbReference>
<dbReference type="Pfam" id="PF00581">
    <property type="entry name" value="Rhodanese"/>
    <property type="match status" value="1"/>
</dbReference>
<dbReference type="CDD" id="cd01446">
    <property type="entry name" value="DSP_MapKP"/>
    <property type="match status" value="1"/>
</dbReference>
<accession>A0A4Y2B9W6</accession>
<dbReference type="InterPro" id="IPR008343">
    <property type="entry name" value="MKP"/>
</dbReference>
<evidence type="ECO:0000256" key="4">
    <source>
        <dbReference type="ARBA" id="ARBA00022912"/>
    </source>
</evidence>
<dbReference type="InterPro" id="IPR000340">
    <property type="entry name" value="Dual-sp_phosphatase_cat-dom"/>
</dbReference>
<dbReference type="Gene3D" id="3.40.250.10">
    <property type="entry name" value="Rhodanese-like domain"/>
    <property type="match status" value="1"/>
</dbReference>
<dbReference type="OrthoDB" id="426001at2759"/>
<proteinExistence type="inferred from homology"/>
<dbReference type="EC" id="3.1.3.48" evidence="2"/>
<comment type="similarity">
    <text evidence="1">Belongs to the protein-tyrosine phosphatase family. Non-receptor class dual specificity subfamily.</text>
</comment>
<dbReference type="InterPro" id="IPR000387">
    <property type="entry name" value="Tyr_Pase_dom"/>
</dbReference>
<dbReference type="InterPro" id="IPR016130">
    <property type="entry name" value="Tyr_Pase_AS"/>
</dbReference>
<reference evidence="9 10" key="1">
    <citation type="journal article" date="2019" name="Sci. Rep.">
        <title>Orb-weaving spider Araneus ventricosus genome elucidates the spidroin gene catalogue.</title>
        <authorList>
            <person name="Kono N."/>
            <person name="Nakamura H."/>
            <person name="Ohtoshi R."/>
            <person name="Moran D.A.P."/>
            <person name="Shinohara A."/>
            <person name="Yoshida Y."/>
            <person name="Fujiwara M."/>
            <person name="Mori M."/>
            <person name="Tomita M."/>
            <person name="Arakawa K."/>
        </authorList>
    </citation>
    <scope>NUCLEOTIDE SEQUENCE [LARGE SCALE GENOMIC DNA]</scope>
</reference>
<dbReference type="EMBL" id="BGPR01000056">
    <property type="protein sequence ID" value="GBL87884.1"/>
    <property type="molecule type" value="Genomic_DNA"/>
</dbReference>
<dbReference type="PANTHER" id="PTHR10159">
    <property type="entry name" value="DUAL SPECIFICITY PROTEIN PHOSPHATASE"/>
    <property type="match status" value="1"/>
</dbReference>
<feature type="region of interest" description="Disordered" evidence="5">
    <location>
        <begin position="798"/>
        <end position="826"/>
    </location>
</feature>